<dbReference type="Proteomes" id="UP001597213">
    <property type="component" value="Unassembled WGS sequence"/>
</dbReference>
<proteinExistence type="predicted"/>
<evidence type="ECO:0000313" key="1">
    <source>
        <dbReference type="EMBL" id="MFD1883741.1"/>
    </source>
</evidence>
<comment type="caution">
    <text evidence="1">The sequence shown here is derived from an EMBL/GenBank/DDBJ whole genome shotgun (WGS) entry which is preliminary data.</text>
</comment>
<gene>
    <name evidence="1" type="ORF">ACFSCT_18685</name>
</gene>
<accession>A0ABW4RBZ4</accession>
<protein>
    <submittedName>
        <fullName evidence="1">Uncharacterized protein</fullName>
    </submittedName>
</protein>
<sequence length="124" mass="13840">MTQDAEIFYRTYVGRERQPLTLSFTEYRRWLDNIRADAGLMAALDRLATGAEPYGDLDEGDARIFPGRVFPYAAEVRAKLDWLEPRAQHVLAGALLPQLWTDLGFAGDASADMRAGKAAHHLSC</sequence>
<keyword evidence="2" id="KW-1185">Reference proteome</keyword>
<reference evidence="2" key="1">
    <citation type="journal article" date="2019" name="Int. J. Syst. Evol. Microbiol.">
        <title>The Global Catalogue of Microorganisms (GCM) 10K type strain sequencing project: providing services to taxonomists for standard genome sequencing and annotation.</title>
        <authorList>
            <consortium name="The Broad Institute Genomics Platform"/>
            <consortium name="The Broad Institute Genome Sequencing Center for Infectious Disease"/>
            <person name="Wu L."/>
            <person name="Ma J."/>
        </authorList>
    </citation>
    <scope>NUCLEOTIDE SEQUENCE [LARGE SCALE GENOMIC DNA]</scope>
    <source>
        <strain evidence="2">CCUG 56029</strain>
    </source>
</reference>
<organism evidence="1 2">
    <name type="scientific">Paracoccus pacificus</name>
    <dbReference type="NCBI Taxonomy" id="1463598"/>
    <lineage>
        <taxon>Bacteria</taxon>
        <taxon>Pseudomonadati</taxon>
        <taxon>Pseudomonadota</taxon>
        <taxon>Alphaproteobacteria</taxon>
        <taxon>Rhodobacterales</taxon>
        <taxon>Paracoccaceae</taxon>
        <taxon>Paracoccus</taxon>
    </lineage>
</organism>
<dbReference type="RefSeq" id="WP_379145318.1">
    <property type="nucleotide sequence ID" value="NZ_JBHUEN010000053.1"/>
</dbReference>
<dbReference type="EMBL" id="JBHUEN010000053">
    <property type="protein sequence ID" value="MFD1883741.1"/>
    <property type="molecule type" value="Genomic_DNA"/>
</dbReference>
<name>A0ABW4RBZ4_9RHOB</name>
<evidence type="ECO:0000313" key="2">
    <source>
        <dbReference type="Proteomes" id="UP001597213"/>
    </source>
</evidence>